<feature type="transmembrane region" description="Helical" evidence="1">
    <location>
        <begin position="49"/>
        <end position="72"/>
    </location>
</feature>
<reference evidence="2 3" key="2">
    <citation type="submission" date="2020-03" db="EMBL/GenBank/DDBJ databases">
        <title>Devosia chinhatensis sp. nov., isolated from a hexachlorocyclohexane (HCH) dump site in India.</title>
        <authorList>
            <person name="Kumar M."/>
            <person name="Lal R."/>
        </authorList>
    </citation>
    <scope>NUCLEOTIDE SEQUENCE [LARGE SCALE GENOMIC DNA]</scope>
    <source>
        <strain evidence="2 3">H239</strain>
    </source>
</reference>
<dbReference type="AlphaFoldDB" id="A0A6M1SXA3"/>
<name>A0A6M1SXA3_9HYPH</name>
<keyword evidence="1" id="KW-0812">Transmembrane</keyword>
<dbReference type="Proteomes" id="UP000474802">
    <property type="component" value="Unassembled WGS sequence"/>
</dbReference>
<keyword evidence="3" id="KW-1185">Reference proteome</keyword>
<reference evidence="2 3" key="1">
    <citation type="submission" date="2020-02" db="EMBL/GenBank/DDBJ databases">
        <authorList>
            <person name="Khan S.A."/>
            <person name="Jeon C.O."/>
            <person name="Chun B.H."/>
        </authorList>
    </citation>
    <scope>NUCLEOTIDE SEQUENCE [LARGE SCALE GENOMIC DNA]</scope>
    <source>
        <strain evidence="2 3">H239</strain>
    </source>
</reference>
<keyword evidence="1" id="KW-1133">Transmembrane helix</keyword>
<dbReference type="RefSeq" id="WP_164535194.1">
    <property type="nucleotide sequence ID" value="NZ_JAALFG010000004.1"/>
</dbReference>
<comment type="caution">
    <text evidence="2">The sequence shown here is derived from an EMBL/GenBank/DDBJ whole genome shotgun (WGS) entry which is preliminary data.</text>
</comment>
<accession>A0A6M1SXA3</accession>
<protein>
    <submittedName>
        <fullName evidence="2">Uncharacterized protein</fullName>
    </submittedName>
</protein>
<proteinExistence type="predicted"/>
<evidence type="ECO:0000313" key="3">
    <source>
        <dbReference type="Proteomes" id="UP000474802"/>
    </source>
</evidence>
<evidence type="ECO:0000313" key="2">
    <source>
        <dbReference type="EMBL" id="NGP18933.1"/>
    </source>
</evidence>
<sequence length="81" mass="8788">MFFVAVGNLVAWLTFLLGSAQLGLALFIAWRPDAAERAWMAERYLNSSSGSAINEAVLMIGFSLVLGILASIGKSLREQQQ</sequence>
<keyword evidence="1" id="KW-0472">Membrane</keyword>
<dbReference type="EMBL" id="JAALFG010000004">
    <property type="protein sequence ID" value="NGP18933.1"/>
    <property type="molecule type" value="Genomic_DNA"/>
</dbReference>
<organism evidence="2 3">
    <name type="scientific">Devosia aurantiaca</name>
    <dbReference type="NCBI Taxonomy" id="2714858"/>
    <lineage>
        <taxon>Bacteria</taxon>
        <taxon>Pseudomonadati</taxon>
        <taxon>Pseudomonadota</taxon>
        <taxon>Alphaproteobacteria</taxon>
        <taxon>Hyphomicrobiales</taxon>
        <taxon>Devosiaceae</taxon>
        <taxon>Devosia</taxon>
    </lineage>
</organism>
<evidence type="ECO:0000256" key="1">
    <source>
        <dbReference type="SAM" id="Phobius"/>
    </source>
</evidence>
<gene>
    <name evidence="2" type="ORF">G5575_15860</name>
</gene>